<evidence type="ECO:0000313" key="2">
    <source>
        <dbReference type="Proteomes" id="UP001321861"/>
    </source>
</evidence>
<dbReference type="EMBL" id="AP026802">
    <property type="protein sequence ID" value="BDR57652.1"/>
    <property type="molecule type" value="Genomic_DNA"/>
</dbReference>
<reference evidence="1 2" key="1">
    <citation type="journal article" date="2023" name="Microbiol. Spectr.">
        <title>Symbiosis of Carpenter Bees with Uncharacterized Lactic Acid Bacteria Showing NAD Auxotrophy.</title>
        <authorList>
            <person name="Kawasaki S."/>
            <person name="Ozawa K."/>
            <person name="Mori T."/>
            <person name="Yamamoto A."/>
            <person name="Ito M."/>
            <person name="Ohkuma M."/>
            <person name="Sakamoto M."/>
            <person name="Matsutani M."/>
        </authorList>
    </citation>
    <scope>NUCLEOTIDE SEQUENCE [LARGE SCALE GENOMIC DNA]</scope>
    <source>
        <strain evidence="1 2">XA3</strain>
    </source>
</reference>
<gene>
    <name evidence="1" type="ORF">XA3_00930</name>
</gene>
<dbReference type="KEGG" id="xap:XA3_00930"/>
<protein>
    <submittedName>
        <fullName evidence="1">Uncharacterized protein</fullName>
    </submittedName>
</protein>
<accession>A0AAU9CUG8</accession>
<dbReference type="Proteomes" id="UP001321861">
    <property type="component" value="Chromosome"/>
</dbReference>
<organism evidence="1 2">
    <name type="scientific">Xylocopilactobacillus apicola</name>
    <dbReference type="NCBI Taxonomy" id="2932184"/>
    <lineage>
        <taxon>Bacteria</taxon>
        <taxon>Bacillati</taxon>
        <taxon>Bacillota</taxon>
        <taxon>Bacilli</taxon>
        <taxon>Lactobacillales</taxon>
        <taxon>Lactobacillaceae</taxon>
        <taxon>Xylocopilactobacillus</taxon>
    </lineage>
</organism>
<proteinExistence type="predicted"/>
<dbReference type="AlphaFoldDB" id="A0AAU9CUG8"/>
<keyword evidence="2" id="KW-1185">Reference proteome</keyword>
<evidence type="ECO:0000313" key="1">
    <source>
        <dbReference type="EMBL" id="BDR57652.1"/>
    </source>
</evidence>
<name>A0AAU9CUG8_9LACO</name>
<sequence>MQLDVDDEEPSSQAFNIEANCINKSKIELDRLMELDADEVDKFIQFVNMKLLNIKEYPDEYNDNGDVLIEKLPFYKTFLVSYLIEFFFLKNDPKGLDVYLKAIRVPGLKKYSAGLKDIYRQL</sequence>